<dbReference type="NCBIfam" id="NF000595">
    <property type="entry name" value="PRK00015.1-3"/>
    <property type="match status" value="1"/>
</dbReference>
<evidence type="ECO:0000313" key="18">
    <source>
        <dbReference type="EMBL" id="MEB3101186.1"/>
    </source>
</evidence>
<evidence type="ECO:0000256" key="12">
    <source>
        <dbReference type="ARBA" id="ARBA00022801"/>
    </source>
</evidence>
<feature type="domain" description="RNase H type-2" evidence="17">
    <location>
        <begin position="49"/>
        <end position="237"/>
    </location>
</feature>
<evidence type="ECO:0000256" key="8">
    <source>
        <dbReference type="ARBA" id="ARBA00022490"/>
    </source>
</evidence>
<evidence type="ECO:0000259" key="17">
    <source>
        <dbReference type="PROSITE" id="PS51975"/>
    </source>
</evidence>
<dbReference type="PROSITE" id="PS51975">
    <property type="entry name" value="RNASE_H_2"/>
    <property type="match status" value="1"/>
</dbReference>
<comment type="caution">
    <text evidence="18">The sequence shown here is derived from an EMBL/GenBank/DDBJ whole genome shotgun (WGS) entry which is preliminary data.</text>
</comment>
<organism evidence="18 19">
    <name type="scientific">Ferviditalea candida</name>
    <dbReference type="NCBI Taxonomy" id="3108399"/>
    <lineage>
        <taxon>Bacteria</taxon>
        <taxon>Bacillati</taxon>
        <taxon>Bacillota</taxon>
        <taxon>Bacilli</taxon>
        <taxon>Bacillales</taxon>
        <taxon>Paenibacillaceae</taxon>
        <taxon>Ferviditalea</taxon>
    </lineage>
</organism>
<proteinExistence type="inferred from homology"/>
<dbReference type="Pfam" id="PF01351">
    <property type="entry name" value="RNase_HII"/>
    <property type="match status" value="1"/>
</dbReference>
<dbReference type="EMBL" id="JAYJLD010000006">
    <property type="protein sequence ID" value="MEB3101186.1"/>
    <property type="molecule type" value="Genomic_DNA"/>
</dbReference>
<gene>
    <name evidence="14" type="primary">rnhB</name>
    <name evidence="18" type="ORF">VF724_05860</name>
</gene>
<dbReference type="InterPro" id="IPR001352">
    <property type="entry name" value="RNase_HII/HIII"/>
</dbReference>
<keyword evidence="9 14" id="KW-0540">Nuclease</keyword>
<evidence type="ECO:0000256" key="16">
    <source>
        <dbReference type="RuleBase" id="RU003515"/>
    </source>
</evidence>
<evidence type="ECO:0000256" key="11">
    <source>
        <dbReference type="ARBA" id="ARBA00022759"/>
    </source>
</evidence>
<comment type="catalytic activity">
    <reaction evidence="1 14 15 16">
        <text>Endonucleolytic cleavage to 5'-phosphomonoester.</text>
        <dbReference type="EC" id="3.1.26.4"/>
    </reaction>
</comment>
<keyword evidence="10 14" id="KW-0479">Metal-binding</keyword>
<dbReference type="InterPro" id="IPR036397">
    <property type="entry name" value="RNaseH_sf"/>
</dbReference>
<dbReference type="CDD" id="cd07182">
    <property type="entry name" value="RNase_HII_bacteria_HII_like"/>
    <property type="match status" value="1"/>
</dbReference>
<keyword evidence="8 14" id="KW-0963">Cytoplasm</keyword>
<evidence type="ECO:0000256" key="2">
    <source>
        <dbReference type="ARBA" id="ARBA00001946"/>
    </source>
</evidence>
<dbReference type="HAMAP" id="MF_00052_B">
    <property type="entry name" value="RNase_HII_B"/>
    <property type="match status" value="1"/>
</dbReference>
<reference evidence="18" key="1">
    <citation type="submission" date="2023-12" db="EMBL/GenBank/DDBJ databases">
        <title>Fervidustalea candida gen. nov., sp. nov., a novel member of the family Paenibacillaceae isolated from a geothermal area.</title>
        <authorList>
            <person name="Li W.-J."/>
            <person name="Jiao J.-Y."/>
            <person name="Chen Y."/>
        </authorList>
    </citation>
    <scope>NUCLEOTIDE SEQUENCE</scope>
    <source>
        <strain evidence="18">SYSU GA230002</strain>
    </source>
</reference>
<dbReference type="GO" id="GO:0004523">
    <property type="term" value="F:RNA-DNA hybrid ribonuclease activity"/>
    <property type="evidence" value="ECO:0007669"/>
    <property type="project" value="UniProtKB-EC"/>
</dbReference>
<evidence type="ECO:0000256" key="10">
    <source>
        <dbReference type="ARBA" id="ARBA00022723"/>
    </source>
</evidence>
<dbReference type="PANTHER" id="PTHR10954:SF18">
    <property type="entry name" value="RIBONUCLEASE HII"/>
    <property type="match status" value="1"/>
</dbReference>
<evidence type="ECO:0000256" key="7">
    <source>
        <dbReference type="ARBA" id="ARBA00019179"/>
    </source>
</evidence>
<dbReference type="EC" id="3.1.26.4" evidence="6 14"/>
<comment type="cofactor">
    <cofactor evidence="2">
        <name>Mg(2+)</name>
        <dbReference type="ChEBI" id="CHEBI:18420"/>
    </cofactor>
</comment>
<dbReference type="Gene3D" id="3.30.420.10">
    <property type="entry name" value="Ribonuclease H-like superfamily/Ribonuclease H"/>
    <property type="match status" value="1"/>
</dbReference>
<dbReference type="PANTHER" id="PTHR10954">
    <property type="entry name" value="RIBONUCLEASE H2 SUBUNIT A"/>
    <property type="match status" value="1"/>
</dbReference>
<keyword evidence="13 14" id="KW-0464">Manganese</keyword>
<feature type="binding site" evidence="14 15">
    <location>
        <position position="56"/>
    </location>
    <ligand>
        <name>a divalent metal cation</name>
        <dbReference type="ChEBI" id="CHEBI:60240"/>
    </ligand>
</feature>
<comment type="subcellular location">
    <subcellularLocation>
        <location evidence="4 14">Cytoplasm</location>
    </subcellularLocation>
</comment>
<evidence type="ECO:0000256" key="6">
    <source>
        <dbReference type="ARBA" id="ARBA00012180"/>
    </source>
</evidence>
<dbReference type="SUPFAM" id="SSF53098">
    <property type="entry name" value="Ribonuclease H-like"/>
    <property type="match status" value="1"/>
</dbReference>
<keyword evidence="11 14" id="KW-0255">Endonuclease</keyword>
<feature type="binding site" evidence="14 15">
    <location>
        <position position="55"/>
    </location>
    <ligand>
        <name>a divalent metal cation</name>
        <dbReference type="ChEBI" id="CHEBI:60240"/>
    </ligand>
</feature>
<dbReference type="NCBIfam" id="NF000594">
    <property type="entry name" value="PRK00015.1-1"/>
    <property type="match status" value="1"/>
</dbReference>
<evidence type="ECO:0000256" key="14">
    <source>
        <dbReference type="HAMAP-Rule" id="MF_00052"/>
    </source>
</evidence>
<evidence type="ECO:0000256" key="15">
    <source>
        <dbReference type="PROSITE-ProRule" id="PRU01319"/>
    </source>
</evidence>
<dbReference type="InterPro" id="IPR022898">
    <property type="entry name" value="RNase_HII"/>
</dbReference>
<dbReference type="InterPro" id="IPR024567">
    <property type="entry name" value="RNase_HII/HIII_dom"/>
</dbReference>
<protein>
    <recommendedName>
        <fullName evidence="7 14">Ribonuclease HII</fullName>
        <shortName evidence="14">RNase HII</shortName>
        <ecNumber evidence="6 14">3.1.26.4</ecNumber>
    </recommendedName>
</protein>
<evidence type="ECO:0000256" key="1">
    <source>
        <dbReference type="ARBA" id="ARBA00000077"/>
    </source>
</evidence>
<comment type="cofactor">
    <cofactor evidence="14 15">
        <name>Mn(2+)</name>
        <dbReference type="ChEBI" id="CHEBI:29035"/>
    </cofactor>
    <cofactor evidence="14 15">
        <name>Mg(2+)</name>
        <dbReference type="ChEBI" id="CHEBI:18420"/>
    </cofactor>
    <text evidence="14 15">Manganese or magnesium. Binds 1 divalent metal ion per monomer in the absence of substrate. May bind a second metal ion after substrate binding.</text>
</comment>
<evidence type="ECO:0000313" key="19">
    <source>
        <dbReference type="Proteomes" id="UP001310386"/>
    </source>
</evidence>
<keyword evidence="19" id="KW-1185">Reference proteome</keyword>
<comment type="function">
    <text evidence="3 14 16">Endonuclease that specifically degrades the RNA of RNA-DNA hybrids.</text>
</comment>
<evidence type="ECO:0000256" key="9">
    <source>
        <dbReference type="ARBA" id="ARBA00022722"/>
    </source>
</evidence>
<comment type="similarity">
    <text evidence="5 14 16">Belongs to the RNase HII family.</text>
</comment>
<keyword evidence="12 14" id="KW-0378">Hydrolase</keyword>
<accession>A0ABU5ZFA1</accession>
<evidence type="ECO:0000256" key="13">
    <source>
        <dbReference type="ARBA" id="ARBA00023211"/>
    </source>
</evidence>
<dbReference type="InterPro" id="IPR012337">
    <property type="entry name" value="RNaseH-like_sf"/>
</dbReference>
<name>A0ABU5ZFA1_9BACL</name>
<evidence type="ECO:0000256" key="3">
    <source>
        <dbReference type="ARBA" id="ARBA00004065"/>
    </source>
</evidence>
<feature type="binding site" evidence="14 15">
    <location>
        <position position="147"/>
    </location>
    <ligand>
        <name>a divalent metal cation</name>
        <dbReference type="ChEBI" id="CHEBI:60240"/>
    </ligand>
</feature>
<dbReference type="Proteomes" id="UP001310386">
    <property type="component" value="Unassembled WGS sequence"/>
</dbReference>
<evidence type="ECO:0000256" key="5">
    <source>
        <dbReference type="ARBA" id="ARBA00007383"/>
    </source>
</evidence>
<evidence type="ECO:0000256" key="4">
    <source>
        <dbReference type="ARBA" id="ARBA00004496"/>
    </source>
</evidence>
<sequence>MRNSKASFIPISFLSEKDNGKIKVNKTKGSRNKSRMLTYEKELWSKGYTLIAGIDEVGRGCLFGDVVAAAVILPQGLDLQEVNDSKKLSETKREQLYQVIMDNAIATGIGCVDPPTIDKINIKQASRLAMKKALAQLETSPDYLLIDAEKIESDIPQLAIIHGDALSKSIAAASIVAKVTRDRMCLEWDLQYPEYGLALHKGYATALHRKRLLEYGASPLHRTSFLGKILTIQQELF</sequence>